<dbReference type="PANTHER" id="PTHR30086:SF20">
    <property type="entry name" value="ARGININE EXPORTER PROTEIN ARGO-RELATED"/>
    <property type="match status" value="1"/>
</dbReference>
<feature type="transmembrane region" description="Helical" evidence="6">
    <location>
        <begin position="41"/>
        <end position="68"/>
    </location>
</feature>
<proteinExistence type="predicted"/>
<gene>
    <name evidence="7" type="ORF">AYJ54_12280</name>
</gene>
<evidence type="ECO:0000256" key="6">
    <source>
        <dbReference type="SAM" id="Phobius"/>
    </source>
</evidence>
<protein>
    <submittedName>
        <fullName evidence="7">Threonine transporter</fullName>
    </submittedName>
</protein>
<keyword evidence="2" id="KW-1003">Cell membrane</keyword>
<dbReference type="AlphaFoldDB" id="A0A176YTA1"/>
<evidence type="ECO:0000313" key="7">
    <source>
        <dbReference type="EMBL" id="OAF09965.1"/>
    </source>
</evidence>
<reference evidence="7 8" key="1">
    <citation type="submission" date="2016-03" db="EMBL/GenBank/DDBJ databases">
        <title>Draft Genome Sequence of the Strain BR 10245 (Bradyrhizobium sp.) isolated from nodules of Centrolobium paraense.</title>
        <authorList>
            <person name="Simoes-Araujo J.L.Sr."/>
            <person name="Barauna A.C."/>
            <person name="Silva K."/>
            <person name="Zilli J.E."/>
        </authorList>
    </citation>
    <scope>NUCLEOTIDE SEQUENCE [LARGE SCALE GENOMIC DNA]</scope>
    <source>
        <strain evidence="7 8">BR 10245</strain>
    </source>
</reference>
<comment type="subcellular location">
    <subcellularLocation>
        <location evidence="1">Cell membrane</location>
        <topology evidence="1">Multi-pass membrane protein</topology>
    </subcellularLocation>
</comment>
<feature type="transmembrane region" description="Helical" evidence="6">
    <location>
        <begin position="111"/>
        <end position="136"/>
    </location>
</feature>
<keyword evidence="4 6" id="KW-1133">Transmembrane helix</keyword>
<dbReference type="OrthoDB" id="8229697at2"/>
<accession>A0A176YTA1</accession>
<name>A0A176YTA1_9BRAD</name>
<evidence type="ECO:0000256" key="3">
    <source>
        <dbReference type="ARBA" id="ARBA00022692"/>
    </source>
</evidence>
<sequence>MDEAALGVFLSAAVGLLGSPGPAIAALIAVGRARGLVGGLPYFFGLQLGLATAAGMTAAGQLSLLAAFPSALREMTIAATVYLIYLAYRIASSPVGETAKAGNGAHASPAAGFLLGVTNPKAYLAFASLLASYTLIKGSAQQDTFTKWFLLVAVMIVVDVVWLYVGVSLRRLILSPNRERALNVTLGLTVLIAAGLAFV</sequence>
<feature type="transmembrane region" description="Helical" evidence="6">
    <location>
        <begin position="148"/>
        <end position="169"/>
    </location>
</feature>
<organism evidence="7 8">
    <name type="scientific">Bradyrhizobium centrolobii</name>
    <dbReference type="NCBI Taxonomy" id="1505087"/>
    <lineage>
        <taxon>Bacteria</taxon>
        <taxon>Pseudomonadati</taxon>
        <taxon>Pseudomonadota</taxon>
        <taxon>Alphaproteobacteria</taxon>
        <taxon>Hyphomicrobiales</taxon>
        <taxon>Nitrobacteraceae</taxon>
        <taxon>Bradyrhizobium</taxon>
    </lineage>
</organism>
<dbReference type="Pfam" id="PF01810">
    <property type="entry name" value="LysE"/>
    <property type="match status" value="1"/>
</dbReference>
<keyword evidence="8" id="KW-1185">Reference proteome</keyword>
<dbReference type="Proteomes" id="UP000076959">
    <property type="component" value="Unassembled WGS sequence"/>
</dbReference>
<dbReference type="EMBL" id="LUUB01000054">
    <property type="protein sequence ID" value="OAF09965.1"/>
    <property type="molecule type" value="Genomic_DNA"/>
</dbReference>
<evidence type="ECO:0000256" key="2">
    <source>
        <dbReference type="ARBA" id="ARBA00022475"/>
    </source>
</evidence>
<keyword evidence="3 6" id="KW-0812">Transmembrane</keyword>
<evidence type="ECO:0000256" key="5">
    <source>
        <dbReference type="ARBA" id="ARBA00023136"/>
    </source>
</evidence>
<dbReference type="GO" id="GO:0015171">
    <property type="term" value="F:amino acid transmembrane transporter activity"/>
    <property type="evidence" value="ECO:0007669"/>
    <property type="project" value="TreeGrafter"/>
</dbReference>
<dbReference type="PANTHER" id="PTHR30086">
    <property type="entry name" value="ARGININE EXPORTER PROTEIN ARGO"/>
    <property type="match status" value="1"/>
</dbReference>
<evidence type="ECO:0000313" key="8">
    <source>
        <dbReference type="Proteomes" id="UP000076959"/>
    </source>
</evidence>
<keyword evidence="5 6" id="KW-0472">Membrane</keyword>
<dbReference type="STRING" id="1505087.AYJ54_12280"/>
<dbReference type="InterPro" id="IPR001123">
    <property type="entry name" value="LeuE-type"/>
</dbReference>
<evidence type="ECO:0000256" key="1">
    <source>
        <dbReference type="ARBA" id="ARBA00004651"/>
    </source>
</evidence>
<dbReference type="RefSeq" id="WP_063700211.1">
    <property type="nucleotide sequence ID" value="NZ_LUUB01000054.1"/>
</dbReference>
<comment type="caution">
    <text evidence="7">The sequence shown here is derived from an EMBL/GenBank/DDBJ whole genome shotgun (WGS) entry which is preliminary data.</text>
</comment>
<evidence type="ECO:0000256" key="4">
    <source>
        <dbReference type="ARBA" id="ARBA00022989"/>
    </source>
</evidence>
<dbReference type="GO" id="GO:0005886">
    <property type="term" value="C:plasma membrane"/>
    <property type="evidence" value="ECO:0007669"/>
    <property type="project" value="UniProtKB-SubCell"/>
</dbReference>
<feature type="transmembrane region" description="Helical" evidence="6">
    <location>
        <begin position="181"/>
        <end position="198"/>
    </location>
</feature>